<gene>
    <name evidence="1" type="ORF">GCM10022254_24600</name>
</gene>
<name>A0ABP8BYB9_9ACTN</name>
<evidence type="ECO:0000313" key="1">
    <source>
        <dbReference type="EMBL" id="GAA4230247.1"/>
    </source>
</evidence>
<dbReference type="EMBL" id="BAABAS010000005">
    <property type="protein sequence ID" value="GAA4230247.1"/>
    <property type="molecule type" value="Genomic_DNA"/>
</dbReference>
<comment type="caution">
    <text evidence="1">The sequence shown here is derived from an EMBL/GenBank/DDBJ whole genome shotgun (WGS) entry which is preliminary data.</text>
</comment>
<protein>
    <submittedName>
        <fullName evidence="1">Uncharacterized protein</fullName>
    </submittedName>
</protein>
<dbReference type="Proteomes" id="UP001501710">
    <property type="component" value="Unassembled WGS sequence"/>
</dbReference>
<organism evidence="1 2">
    <name type="scientific">Actinomadura meridiana</name>
    <dbReference type="NCBI Taxonomy" id="559626"/>
    <lineage>
        <taxon>Bacteria</taxon>
        <taxon>Bacillati</taxon>
        <taxon>Actinomycetota</taxon>
        <taxon>Actinomycetes</taxon>
        <taxon>Streptosporangiales</taxon>
        <taxon>Thermomonosporaceae</taxon>
        <taxon>Actinomadura</taxon>
    </lineage>
</organism>
<accession>A0ABP8BYB9</accession>
<dbReference type="RefSeq" id="WP_344894629.1">
    <property type="nucleotide sequence ID" value="NZ_BAABAS010000005.1"/>
</dbReference>
<keyword evidence="2" id="KW-1185">Reference proteome</keyword>
<reference evidence="2" key="1">
    <citation type="journal article" date="2019" name="Int. J. Syst. Evol. Microbiol.">
        <title>The Global Catalogue of Microorganisms (GCM) 10K type strain sequencing project: providing services to taxonomists for standard genome sequencing and annotation.</title>
        <authorList>
            <consortium name="The Broad Institute Genomics Platform"/>
            <consortium name="The Broad Institute Genome Sequencing Center for Infectious Disease"/>
            <person name="Wu L."/>
            <person name="Ma J."/>
        </authorList>
    </citation>
    <scope>NUCLEOTIDE SEQUENCE [LARGE SCALE GENOMIC DNA]</scope>
    <source>
        <strain evidence="2">JCM 17440</strain>
    </source>
</reference>
<sequence>MTENAEALTARPADMVPVAVGAFEEVWRSRGHFPALLNVITTKASVEAETRLSDVPERDSTEALTVAWGVVWRSLERLMLEHGYLPDTIRRLIAESAKQVRHVAESDGDS</sequence>
<evidence type="ECO:0000313" key="2">
    <source>
        <dbReference type="Proteomes" id="UP001501710"/>
    </source>
</evidence>
<proteinExistence type="predicted"/>